<accession>A0A8S5T850</accession>
<name>A0A8S5T850_9CAUD</name>
<sequence>MNFNIFKLIQRIGGAYMERMKNTYYLKIIKATLIMLKLSIDLML</sequence>
<evidence type="ECO:0000313" key="1">
    <source>
        <dbReference type="EMBL" id="DAF59296.1"/>
    </source>
</evidence>
<organism evidence="1">
    <name type="scientific">Siphoviridae sp. ctj6w2</name>
    <dbReference type="NCBI Taxonomy" id="2827919"/>
    <lineage>
        <taxon>Viruses</taxon>
        <taxon>Duplodnaviria</taxon>
        <taxon>Heunggongvirae</taxon>
        <taxon>Uroviricota</taxon>
        <taxon>Caudoviricetes</taxon>
    </lineage>
</organism>
<dbReference type="EMBL" id="BK032767">
    <property type="protein sequence ID" value="DAF59296.1"/>
    <property type="molecule type" value="Genomic_DNA"/>
</dbReference>
<reference evidence="1" key="1">
    <citation type="journal article" date="2021" name="Proc. Natl. Acad. Sci. U.S.A.">
        <title>A Catalog of Tens of Thousands of Viruses from Human Metagenomes Reveals Hidden Associations with Chronic Diseases.</title>
        <authorList>
            <person name="Tisza M.J."/>
            <person name="Buck C.B."/>
        </authorList>
    </citation>
    <scope>NUCLEOTIDE SEQUENCE</scope>
    <source>
        <strain evidence="1">Ctj6w2</strain>
    </source>
</reference>
<protein>
    <submittedName>
        <fullName evidence="1">Uncharacterized protein</fullName>
    </submittedName>
</protein>
<proteinExistence type="predicted"/>